<dbReference type="AlphaFoldDB" id="A0A4R7SUQ0"/>
<evidence type="ECO:0000313" key="2">
    <source>
        <dbReference type="Proteomes" id="UP000295151"/>
    </source>
</evidence>
<accession>A0A4R7SUQ0</accession>
<proteinExistence type="predicted"/>
<protein>
    <recommendedName>
        <fullName evidence="3">Antibiotic biosynthesis monooxygenase</fullName>
    </recommendedName>
</protein>
<comment type="caution">
    <text evidence="1">The sequence shown here is derived from an EMBL/GenBank/DDBJ whole genome shotgun (WGS) entry which is preliminary data.</text>
</comment>
<dbReference type="OrthoDB" id="255603at2"/>
<organism evidence="1 2">
    <name type="scientific">Kribbella voronezhensis</name>
    <dbReference type="NCBI Taxonomy" id="2512212"/>
    <lineage>
        <taxon>Bacteria</taxon>
        <taxon>Bacillati</taxon>
        <taxon>Actinomycetota</taxon>
        <taxon>Actinomycetes</taxon>
        <taxon>Propionibacteriales</taxon>
        <taxon>Kribbellaceae</taxon>
        <taxon>Kribbella</taxon>
    </lineage>
</organism>
<evidence type="ECO:0008006" key="3">
    <source>
        <dbReference type="Google" id="ProtNLM"/>
    </source>
</evidence>
<gene>
    <name evidence="1" type="ORF">EV138_7490</name>
</gene>
<dbReference type="SUPFAM" id="SSF54909">
    <property type="entry name" value="Dimeric alpha+beta barrel"/>
    <property type="match status" value="1"/>
</dbReference>
<reference evidence="1 2" key="1">
    <citation type="submission" date="2019-03" db="EMBL/GenBank/DDBJ databases">
        <title>Genomic Encyclopedia of Type Strains, Phase III (KMG-III): the genomes of soil and plant-associated and newly described type strains.</title>
        <authorList>
            <person name="Whitman W."/>
        </authorList>
    </citation>
    <scope>NUCLEOTIDE SEQUENCE [LARGE SCALE GENOMIC DNA]</scope>
    <source>
        <strain evidence="1 2">VKM Ac-2575</strain>
    </source>
</reference>
<name>A0A4R7SUQ0_9ACTN</name>
<sequence length="97" mass="10729">MNTIAVRMHTYRVGPDELTEFLSRRAALVAGLRAEYPGLAQVQLIRLEDGTYRDTWRWDSFEQMAAAFPAAGSPQAAAVQSFLTEAAALNGEIVDER</sequence>
<keyword evidence="2" id="KW-1185">Reference proteome</keyword>
<dbReference type="Proteomes" id="UP000295151">
    <property type="component" value="Unassembled WGS sequence"/>
</dbReference>
<evidence type="ECO:0000313" key="1">
    <source>
        <dbReference type="EMBL" id="TDU82595.1"/>
    </source>
</evidence>
<dbReference type="InterPro" id="IPR011008">
    <property type="entry name" value="Dimeric_a/b-barrel"/>
</dbReference>
<dbReference type="EMBL" id="SOCE01000003">
    <property type="protein sequence ID" value="TDU82595.1"/>
    <property type="molecule type" value="Genomic_DNA"/>
</dbReference>
<dbReference type="RefSeq" id="WP_133985470.1">
    <property type="nucleotide sequence ID" value="NZ_SOCE01000003.1"/>
</dbReference>